<reference evidence="1" key="1">
    <citation type="submission" date="2020-10" db="EMBL/GenBank/DDBJ databases">
        <authorList>
            <person name="Gilroy R."/>
        </authorList>
    </citation>
    <scope>NUCLEOTIDE SEQUENCE</scope>
    <source>
        <strain evidence="1">7293</strain>
    </source>
</reference>
<evidence type="ECO:0000313" key="2">
    <source>
        <dbReference type="Proteomes" id="UP000823615"/>
    </source>
</evidence>
<gene>
    <name evidence="1" type="ORF">IAA97_00840</name>
</gene>
<proteinExistence type="predicted"/>
<dbReference type="AlphaFoldDB" id="A0A9D9H1K7"/>
<dbReference type="EMBL" id="JADIMT010000015">
    <property type="protein sequence ID" value="MBO8435515.1"/>
    <property type="molecule type" value="Genomic_DNA"/>
</dbReference>
<evidence type="ECO:0000313" key="1">
    <source>
        <dbReference type="EMBL" id="MBO8435515.1"/>
    </source>
</evidence>
<dbReference type="Proteomes" id="UP000823615">
    <property type="component" value="Unassembled WGS sequence"/>
</dbReference>
<protein>
    <submittedName>
        <fullName evidence="1">Uncharacterized protein</fullName>
    </submittedName>
</protein>
<comment type="caution">
    <text evidence="1">The sequence shown here is derived from an EMBL/GenBank/DDBJ whole genome shotgun (WGS) entry which is preliminary data.</text>
</comment>
<name>A0A9D9H1K7_9SPIO</name>
<accession>A0A9D9H1K7</accession>
<reference evidence="1" key="2">
    <citation type="journal article" date="2021" name="PeerJ">
        <title>Extensive microbial diversity within the chicken gut microbiome revealed by metagenomics and culture.</title>
        <authorList>
            <person name="Gilroy R."/>
            <person name="Ravi A."/>
            <person name="Getino M."/>
            <person name="Pursley I."/>
            <person name="Horton D.L."/>
            <person name="Alikhan N.F."/>
            <person name="Baker D."/>
            <person name="Gharbi K."/>
            <person name="Hall N."/>
            <person name="Watson M."/>
            <person name="Adriaenssens E.M."/>
            <person name="Foster-Nyarko E."/>
            <person name="Jarju S."/>
            <person name="Secka A."/>
            <person name="Antonio M."/>
            <person name="Oren A."/>
            <person name="Chaudhuri R.R."/>
            <person name="La Ragione R."/>
            <person name="Hildebrand F."/>
            <person name="Pallen M.J."/>
        </authorList>
    </citation>
    <scope>NUCLEOTIDE SEQUENCE</scope>
    <source>
        <strain evidence="1">7293</strain>
    </source>
</reference>
<sequence length="146" mass="16730">MNVYHPTDTVTELSKDTFGYEPVQYLAKQLFGLAEKSVFTQIATPLDPRGYLDLYGEDPEQEHELGTDRQGFRYHALACYFDHISFILEGDIDCILTPEKQGIRLQIVNEGAEDPLVEKHIHTRDDLINVIANYLSIAEKEEAEER</sequence>
<organism evidence="1 2">
    <name type="scientific">Candidatus Ornithospirochaeta stercoripullorum</name>
    <dbReference type="NCBI Taxonomy" id="2840899"/>
    <lineage>
        <taxon>Bacteria</taxon>
        <taxon>Pseudomonadati</taxon>
        <taxon>Spirochaetota</taxon>
        <taxon>Spirochaetia</taxon>
        <taxon>Spirochaetales</taxon>
        <taxon>Spirochaetaceae</taxon>
        <taxon>Spirochaetaceae incertae sedis</taxon>
        <taxon>Candidatus Ornithospirochaeta</taxon>
    </lineage>
</organism>